<evidence type="ECO:0000313" key="1">
    <source>
        <dbReference type="EMBL" id="MBU2713961.1"/>
    </source>
</evidence>
<protein>
    <submittedName>
        <fullName evidence="1">Uncharacterized protein</fullName>
    </submittedName>
</protein>
<proteinExistence type="predicted"/>
<dbReference type="EMBL" id="JAGSOY010000125">
    <property type="protein sequence ID" value="MBU2713961.1"/>
    <property type="molecule type" value="Genomic_DNA"/>
</dbReference>
<keyword evidence="2" id="KW-1185">Reference proteome</keyword>
<evidence type="ECO:0000313" key="2">
    <source>
        <dbReference type="Proteomes" id="UP000690515"/>
    </source>
</evidence>
<name>A0ABS5ZIR5_9GAMM</name>
<gene>
    <name evidence="1" type="ORF">KCG35_23175</name>
</gene>
<dbReference type="RefSeq" id="WP_215822237.1">
    <property type="nucleotide sequence ID" value="NZ_JAGSOY010000125.1"/>
</dbReference>
<comment type="caution">
    <text evidence="1">The sequence shown here is derived from an EMBL/GenBank/DDBJ whole genome shotgun (WGS) entry which is preliminary data.</text>
</comment>
<accession>A0ABS5ZIR5</accession>
<organism evidence="1 2">
    <name type="scientific">Zooshikella harenae</name>
    <dbReference type="NCBI Taxonomy" id="2827238"/>
    <lineage>
        <taxon>Bacteria</taxon>
        <taxon>Pseudomonadati</taxon>
        <taxon>Pseudomonadota</taxon>
        <taxon>Gammaproteobacteria</taxon>
        <taxon>Oceanospirillales</taxon>
        <taxon>Zooshikellaceae</taxon>
        <taxon>Zooshikella</taxon>
    </lineage>
</organism>
<dbReference type="Proteomes" id="UP000690515">
    <property type="component" value="Unassembled WGS sequence"/>
</dbReference>
<sequence>MKRQSDFFDHLRKARQTVEGWPSWKRESLSCGSNTSYYEVNRAQQKKEDKINSSDV</sequence>
<reference evidence="1 2" key="1">
    <citation type="submission" date="2021-04" db="EMBL/GenBank/DDBJ databases">
        <authorList>
            <person name="Pira H."/>
            <person name="Risdian C."/>
            <person name="Wink J."/>
        </authorList>
    </citation>
    <scope>NUCLEOTIDE SEQUENCE [LARGE SCALE GENOMIC DNA]</scope>
    <source>
        <strain evidence="1 2">WH53</strain>
    </source>
</reference>